<dbReference type="EMBL" id="JAMZFT010000001">
    <property type="protein sequence ID" value="MCP1335891.1"/>
    <property type="molecule type" value="Genomic_DNA"/>
</dbReference>
<feature type="domain" description="Glycosyl transferase family 1" evidence="1">
    <location>
        <begin position="220"/>
        <end position="376"/>
    </location>
</feature>
<dbReference type="Gene3D" id="3.40.50.2000">
    <property type="entry name" value="Glycogen Phosphorylase B"/>
    <property type="match status" value="2"/>
</dbReference>
<dbReference type="InterPro" id="IPR001296">
    <property type="entry name" value="Glyco_trans_1"/>
</dbReference>
<dbReference type="Pfam" id="PF00534">
    <property type="entry name" value="Glycos_transf_1"/>
    <property type="match status" value="1"/>
</dbReference>
<organism evidence="3 4">
    <name type="scientific">Futiania mangrovi</name>
    <dbReference type="NCBI Taxonomy" id="2959716"/>
    <lineage>
        <taxon>Bacteria</taxon>
        <taxon>Pseudomonadati</taxon>
        <taxon>Pseudomonadota</taxon>
        <taxon>Alphaproteobacteria</taxon>
        <taxon>Futianiales</taxon>
        <taxon>Futianiaceae</taxon>
        <taxon>Futiania</taxon>
    </lineage>
</organism>
<keyword evidence="4" id="KW-1185">Reference proteome</keyword>
<dbReference type="Pfam" id="PF13439">
    <property type="entry name" value="Glyco_transf_4"/>
    <property type="match status" value="1"/>
</dbReference>
<accession>A0A9J6PDT3</accession>
<name>A0A9J6PDT3_9PROT</name>
<evidence type="ECO:0000259" key="1">
    <source>
        <dbReference type="Pfam" id="PF00534"/>
    </source>
</evidence>
<reference evidence="3" key="1">
    <citation type="submission" date="2022-06" db="EMBL/GenBank/DDBJ databases">
        <title>Isolation and Genomics of Futiania mangrovii gen. nov., sp. nov., a Rare and Metabolically-versatile member in the Class Alphaproteobacteria.</title>
        <authorList>
            <person name="Liu L."/>
            <person name="Huang W.-C."/>
            <person name="Pan J."/>
            <person name="Li J."/>
            <person name="Huang Y."/>
            <person name="Du H."/>
            <person name="Liu Y."/>
            <person name="Li M."/>
        </authorList>
    </citation>
    <scope>NUCLEOTIDE SEQUENCE</scope>
    <source>
        <strain evidence="3">FT118</strain>
    </source>
</reference>
<dbReference type="Proteomes" id="UP001055804">
    <property type="component" value="Unassembled WGS sequence"/>
</dbReference>
<dbReference type="PANTHER" id="PTHR45947">
    <property type="entry name" value="SULFOQUINOVOSYL TRANSFERASE SQD2"/>
    <property type="match status" value="1"/>
</dbReference>
<evidence type="ECO:0000313" key="4">
    <source>
        <dbReference type="Proteomes" id="UP001055804"/>
    </source>
</evidence>
<sequence length="404" mass="43801">MSVPMQLLRILSVTTLYPNAAMPSHGVFVENRLRHLVASGEVDLRVIAPVPWFPFGSEMFGAYARFASVPHAEVRHGISVTHPRYPVIPKVGMTAAPYLLARTMERAIRADIARNGDVDLIDAHYYYPDGVAAAWVAGRLGKPVVITARGTDINLIPQYPRQRRMVLDAAAAADASITVCRALKDELVALGAEAGKIHVLRNGVDLDMFRPRGRDAARARHSLTRPTVVSVGGLIERKGHHLIVEAMKEVAGADLLIAGDGEMRGALETQIARLGLGDRVRLLGRVNHADLAELYSAADLMVLASSREGWANVLLESMACGTPVAATRIWGTPEVVQTEAVGTLIEERTPAAIANAIRRMLAAPRDRAAVRAYAERFSWDETTAGQLALFREILARRAALKTAA</sequence>
<dbReference type="PANTHER" id="PTHR45947:SF15">
    <property type="entry name" value="TEICHURONIC ACID BIOSYNTHESIS GLYCOSYLTRANSFERASE TUAC-RELATED"/>
    <property type="match status" value="1"/>
</dbReference>
<dbReference type="GO" id="GO:0016757">
    <property type="term" value="F:glycosyltransferase activity"/>
    <property type="evidence" value="ECO:0007669"/>
    <property type="project" value="InterPro"/>
</dbReference>
<dbReference type="SUPFAM" id="SSF53756">
    <property type="entry name" value="UDP-Glycosyltransferase/glycogen phosphorylase"/>
    <property type="match status" value="1"/>
</dbReference>
<comment type="caution">
    <text evidence="3">The sequence shown here is derived from an EMBL/GenBank/DDBJ whole genome shotgun (WGS) entry which is preliminary data.</text>
</comment>
<dbReference type="RefSeq" id="WP_269331818.1">
    <property type="nucleotide sequence ID" value="NZ_JAMZFT010000001.1"/>
</dbReference>
<gene>
    <name evidence="3" type="ORF">NJQ99_05670</name>
</gene>
<feature type="domain" description="Glycosyltransferase subfamily 4-like N-terminal" evidence="2">
    <location>
        <begin position="59"/>
        <end position="207"/>
    </location>
</feature>
<dbReference type="AlphaFoldDB" id="A0A9J6PDT3"/>
<proteinExistence type="predicted"/>
<dbReference type="CDD" id="cd03798">
    <property type="entry name" value="GT4_WlbH-like"/>
    <property type="match status" value="1"/>
</dbReference>
<evidence type="ECO:0000313" key="3">
    <source>
        <dbReference type="EMBL" id="MCP1335891.1"/>
    </source>
</evidence>
<dbReference type="InterPro" id="IPR028098">
    <property type="entry name" value="Glyco_trans_4-like_N"/>
</dbReference>
<dbReference type="InterPro" id="IPR050194">
    <property type="entry name" value="Glycosyltransferase_grp1"/>
</dbReference>
<protein>
    <submittedName>
        <fullName evidence="3">Glycosyltransferase family 4 protein</fullName>
    </submittedName>
</protein>
<evidence type="ECO:0000259" key="2">
    <source>
        <dbReference type="Pfam" id="PF13439"/>
    </source>
</evidence>